<comment type="subcellular location">
    <subcellularLocation>
        <location evidence="1">Membrane</location>
        <topology evidence="1">Single-pass membrane protein</topology>
    </subcellularLocation>
</comment>
<sequence>MASARASCGWISRWQFLFEQMSQETTAPPPASPPALPPQQPTPKSRRSWRWLAALSAWLALLAGAAWLLGSESGLRIFCRLIETLAADQLTLAEPAGTLRGTLSLQSLRWRDEKLDIQVQDLQVDWHPAELLRGRLAVGLLQVTSLRVANVSSSEAMRLPDRLTLPLAVEVEQLSIGRIEVGEYSHPDGKAATIAEAVEAQLSSDGLLHRLPDLRLRLGGLKVVAEASLAAEKPFALTAKAGIEGDAAGRALAFDLAAEGRLEDFVLQGSARAIEAKAGDHFAGEITARITPFSSQPLRDAVIQLSAVDPAAWSDGALQAALDLRADLQPLGDALAGLGGRLTVVNRRPGPVDQQRLPVASLQTDLALQNDELQLANLDVRLSGGGRLQGSGRLRAAELALRLAVTSLDASALYSSLRRTQLAGPLRATLALNSQRLETELQDAHFSIHSKLAIHPDEITVETLRLLAGDARLDASGKLALLGSGKFALQGALQNFDPSRFARLPAARLNAELAAQGSSSPQLALALRFQLKNSRLGGEVLAGKGEIDLVGQRLRKADIELTAAGNRLTAKGAFGAVGDQLSVLLAAPRLDPLGVAGELNGRFVLGGNIQVPVVSADLQSARLLLPGFGQLRGLTLAARLGEGSQGQLSGTLRLAGLDLPNGETALRDVTIDAEGVRSQHRLHAQLSLLAQGHRRELRLLLGGGFAAPPVGMTWTGTLNELTLSSLVDKQKPFLRLAAALPLQLAGGSYRAGPGEFIGAGWSLQLDRLHYQQPHWQSVGRLRNLPVGAVLAEFPAWSEALAVQGNGESLRLNGEWEIGVANVVGSPPQASPTTLPATRIRLWRERGDLTIGNLPLGLEEGTLSLLASGGRIEGKLKLRGNRLGEIAGDFSAASSPDALLNRQAPWRGELRLNAPDLTWAGPLIGDGWQLGGRLSGSLLLTGSPAQPHLNGEWRGDDLAVRALDQGMRLERGKLLLQLRSEAATELRLLLKELSFESELQPLPRTLLLDSRINAGSLRAGPGRIEASGELRTGRSDGVLQLRAERLGVLQRPDQWVLVSGEAELKLGERMLDVLGRLQIDAAYWEQARSGTPQLSDDVLIKRPGTGQAKASVPARLLSLNLDADLGRHFHFRGAGVESRLVGALKVRSEGSGLPRATGSIRTEDGRFDAYGQKLDIERGILNFQGLIDNPGLNIRAMRSNLPVEAGVEVTGTARRPVVRLVSDPEVPDAEKLSWLVLGHAPDQQRGQDTSVLLAAAQSILGGQDGGPLKAVQRGLGIDEFGISSGKLDGSGQRQTSRIASTTGFGASDTTTGQIVSVGKRLSSNMLISYEQSLATAGSIVKLTVNLSRNFSFVGYAGSTTGLDLLWNYRFGR</sequence>
<evidence type="ECO:0000256" key="5">
    <source>
        <dbReference type="SAM" id="MobiDB-lite"/>
    </source>
</evidence>
<dbReference type="InterPro" id="IPR007452">
    <property type="entry name" value="TamB_C"/>
</dbReference>
<evidence type="ECO:0000256" key="3">
    <source>
        <dbReference type="ARBA" id="ARBA00022989"/>
    </source>
</evidence>
<evidence type="ECO:0000256" key="4">
    <source>
        <dbReference type="ARBA" id="ARBA00023136"/>
    </source>
</evidence>
<feature type="region of interest" description="Disordered" evidence="5">
    <location>
        <begin position="23"/>
        <end position="44"/>
    </location>
</feature>
<comment type="caution">
    <text evidence="8">The sequence shown here is derived from an EMBL/GenBank/DDBJ whole genome shotgun (WGS) entry which is preliminary data.</text>
</comment>
<keyword evidence="3 6" id="KW-1133">Transmembrane helix</keyword>
<evidence type="ECO:0000259" key="7">
    <source>
        <dbReference type="Pfam" id="PF04357"/>
    </source>
</evidence>
<dbReference type="Proteomes" id="UP000886469">
    <property type="component" value="Unassembled WGS sequence"/>
</dbReference>
<dbReference type="PANTHER" id="PTHR36985">
    <property type="entry name" value="TRANSLOCATION AND ASSEMBLY MODULE SUBUNIT TAMB"/>
    <property type="match status" value="1"/>
</dbReference>
<dbReference type="PANTHER" id="PTHR36985:SF1">
    <property type="entry name" value="TRANSLOCATION AND ASSEMBLY MODULE SUBUNIT TAMB"/>
    <property type="match status" value="1"/>
</dbReference>
<dbReference type="EMBL" id="SPMX01000043">
    <property type="protein sequence ID" value="NMQ06465.1"/>
    <property type="molecule type" value="Genomic_DNA"/>
</dbReference>
<evidence type="ECO:0000256" key="1">
    <source>
        <dbReference type="ARBA" id="ARBA00004167"/>
    </source>
</evidence>
<accession>A0ABX1TD19</accession>
<evidence type="ECO:0000313" key="9">
    <source>
        <dbReference type="Proteomes" id="UP000886469"/>
    </source>
</evidence>
<protein>
    <recommendedName>
        <fullName evidence="7">Translocation and assembly module TamB C-terminal domain-containing protein</fullName>
    </recommendedName>
</protein>
<feature type="domain" description="Translocation and assembly module TamB C-terminal" evidence="7">
    <location>
        <begin position="1018"/>
        <end position="1369"/>
    </location>
</feature>
<evidence type="ECO:0000313" key="8">
    <source>
        <dbReference type="EMBL" id="NMQ06465.1"/>
    </source>
</evidence>
<keyword evidence="4 6" id="KW-0472">Membrane</keyword>
<keyword evidence="9" id="KW-1185">Reference proteome</keyword>
<organism evidence="8 9">
    <name type="scientific">Candidatus Accumulibacter contiguus</name>
    <dbReference type="NCBI Taxonomy" id="2954381"/>
    <lineage>
        <taxon>Bacteria</taxon>
        <taxon>Pseudomonadati</taxon>
        <taxon>Pseudomonadota</taxon>
        <taxon>Betaproteobacteria</taxon>
        <taxon>Candidatus Accumulibacter</taxon>
    </lineage>
</organism>
<feature type="transmembrane region" description="Helical" evidence="6">
    <location>
        <begin position="51"/>
        <end position="70"/>
    </location>
</feature>
<gene>
    <name evidence="8" type="ORF">E4Q08_15020</name>
</gene>
<reference evidence="8" key="1">
    <citation type="submission" date="2019-03" db="EMBL/GenBank/DDBJ databases">
        <title>Metabolic reconstructions from genomes of highly enriched 'Candidatus Accumulibacter' and 'Candidatus Competibacter' bioreactor populations.</title>
        <authorList>
            <person name="Annavajhala M.K."/>
            <person name="Welles L."/>
            <person name="Abbas B."/>
            <person name="Sorokin D."/>
            <person name="Park H."/>
            <person name="Van Loosdrecht M."/>
            <person name="Chandran K."/>
        </authorList>
    </citation>
    <scope>NUCLEOTIDE SEQUENCE</scope>
    <source>
        <strain evidence="8">SBR_L</strain>
    </source>
</reference>
<evidence type="ECO:0000256" key="2">
    <source>
        <dbReference type="ARBA" id="ARBA00022692"/>
    </source>
</evidence>
<dbReference type="Pfam" id="PF04357">
    <property type="entry name" value="TamB"/>
    <property type="match status" value="1"/>
</dbReference>
<proteinExistence type="predicted"/>
<name>A0ABX1TD19_9PROT</name>
<evidence type="ECO:0000256" key="6">
    <source>
        <dbReference type="SAM" id="Phobius"/>
    </source>
</evidence>
<feature type="compositionally biased region" description="Pro residues" evidence="5">
    <location>
        <begin position="27"/>
        <end position="41"/>
    </location>
</feature>
<keyword evidence="2 6" id="KW-0812">Transmembrane</keyword>